<evidence type="ECO:0000256" key="1">
    <source>
        <dbReference type="ARBA" id="ARBA00009437"/>
    </source>
</evidence>
<proteinExistence type="inferred from homology"/>
<keyword evidence="4" id="KW-0804">Transcription</keyword>
<dbReference type="Proteomes" id="UP000616547">
    <property type="component" value="Unassembled WGS sequence"/>
</dbReference>
<dbReference type="InterPro" id="IPR036390">
    <property type="entry name" value="WH_DNA-bd_sf"/>
</dbReference>
<dbReference type="Pfam" id="PF00126">
    <property type="entry name" value="HTH_1"/>
    <property type="match status" value="1"/>
</dbReference>
<dbReference type="SUPFAM" id="SSF46785">
    <property type="entry name" value="Winged helix' DNA-binding domain"/>
    <property type="match status" value="1"/>
</dbReference>
<evidence type="ECO:0000256" key="2">
    <source>
        <dbReference type="ARBA" id="ARBA00023015"/>
    </source>
</evidence>
<protein>
    <recommendedName>
        <fullName evidence="5">HTH lysR-type domain-containing protein</fullName>
    </recommendedName>
</protein>
<accession>A0ABQ3W2V3</accession>
<dbReference type="PANTHER" id="PTHR30126:SF40">
    <property type="entry name" value="HTH-TYPE TRANSCRIPTIONAL REGULATOR GLTR"/>
    <property type="match status" value="1"/>
</dbReference>
<dbReference type="InterPro" id="IPR000847">
    <property type="entry name" value="LysR_HTH_N"/>
</dbReference>
<evidence type="ECO:0000256" key="3">
    <source>
        <dbReference type="ARBA" id="ARBA00023125"/>
    </source>
</evidence>
<keyword evidence="3" id="KW-0238">DNA-binding</keyword>
<dbReference type="PRINTS" id="PR00039">
    <property type="entry name" value="HTHLYSR"/>
</dbReference>
<keyword evidence="7" id="KW-1185">Reference proteome</keyword>
<gene>
    <name evidence="6" type="ORF">lacNasYZ03_01630</name>
</gene>
<dbReference type="PANTHER" id="PTHR30126">
    <property type="entry name" value="HTH-TYPE TRANSCRIPTIONAL REGULATOR"/>
    <property type="match status" value="1"/>
</dbReference>
<comment type="similarity">
    <text evidence="1">Belongs to the LysR transcriptional regulatory family.</text>
</comment>
<evidence type="ECO:0000259" key="5">
    <source>
        <dbReference type="PROSITE" id="PS50931"/>
    </source>
</evidence>
<feature type="domain" description="HTH lysR-type" evidence="5">
    <location>
        <begin position="1"/>
        <end position="58"/>
    </location>
</feature>
<evidence type="ECO:0000256" key="4">
    <source>
        <dbReference type="ARBA" id="ARBA00023163"/>
    </source>
</evidence>
<name>A0ABQ3W2V3_9LACO</name>
<dbReference type="Gene3D" id="1.10.10.10">
    <property type="entry name" value="Winged helix-like DNA-binding domain superfamily/Winged helix DNA-binding domain"/>
    <property type="match status" value="1"/>
</dbReference>
<sequence length="88" mass="10310">MDFDKLRTFCRVVEAGSFQKAAESEYVSQRAVSQMMKKLEEELGLKLFDRDKNKIFVTPVGRDFYIYVRNMLQKFNVNVNALRYEASG</sequence>
<dbReference type="PROSITE" id="PS50931">
    <property type="entry name" value="HTH_LYSR"/>
    <property type="match status" value="1"/>
</dbReference>
<evidence type="ECO:0000313" key="7">
    <source>
        <dbReference type="Proteomes" id="UP000616547"/>
    </source>
</evidence>
<dbReference type="InterPro" id="IPR036388">
    <property type="entry name" value="WH-like_DNA-bd_sf"/>
</dbReference>
<dbReference type="RefSeq" id="WP_244666131.1">
    <property type="nucleotide sequence ID" value="NZ_BOCI01000051.1"/>
</dbReference>
<comment type="caution">
    <text evidence="6">The sequence shown here is derived from an EMBL/GenBank/DDBJ whole genome shotgun (WGS) entry which is preliminary data.</text>
</comment>
<keyword evidence="2" id="KW-0805">Transcription regulation</keyword>
<reference evidence="7" key="1">
    <citation type="submission" date="2021-01" db="EMBL/GenBank/DDBJ databases">
        <title>Draft genome sequence of Nasalis larvatus strain YZ03.</title>
        <authorList>
            <person name="Suzuki-Hashido N."/>
            <person name="Tsuchida S."/>
            <person name="Hayakawa T."/>
        </authorList>
    </citation>
    <scope>NUCLEOTIDE SEQUENCE [LARGE SCALE GENOMIC DNA]</scope>
    <source>
        <strain evidence="7">YZ03</strain>
    </source>
</reference>
<organism evidence="6 7">
    <name type="scientific">Lactobacillus nasalidis</name>
    <dbReference type="NCBI Taxonomy" id="2797258"/>
    <lineage>
        <taxon>Bacteria</taxon>
        <taxon>Bacillati</taxon>
        <taxon>Bacillota</taxon>
        <taxon>Bacilli</taxon>
        <taxon>Lactobacillales</taxon>
        <taxon>Lactobacillaceae</taxon>
        <taxon>Lactobacillus</taxon>
    </lineage>
</organism>
<dbReference type="EMBL" id="BOCI01000051">
    <property type="protein sequence ID" value="GHW00476.1"/>
    <property type="molecule type" value="Genomic_DNA"/>
</dbReference>
<evidence type="ECO:0000313" key="6">
    <source>
        <dbReference type="EMBL" id="GHW00476.1"/>
    </source>
</evidence>